<dbReference type="InterPro" id="IPR045527">
    <property type="entry name" value="DUF6470"/>
</dbReference>
<proteinExistence type="predicted"/>
<evidence type="ECO:0008006" key="4">
    <source>
        <dbReference type="Google" id="ProtNLM"/>
    </source>
</evidence>
<name>A0A1L3MML7_9BACI</name>
<dbReference type="RefSeq" id="WP_072578368.1">
    <property type="nucleotide sequence ID" value="NZ_CP016020.1"/>
</dbReference>
<keyword evidence="3" id="KW-1185">Reference proteome</keyword>
<accession>A0A1L3MML7</accession>
<evidence type="ECO:0000256" key="1">
    <source>
        <dbReference type="SAM" id="MobiDB-lite"/>
    </source>
</evidence>
<gene>
    <name evidence="2" type="ORF">A9C19_01750</name>
</gene>
<dbReference type="OrthoDB" id="2112831at2"/>
<dbReference type="Pfam" id="PF20074">
    <property type="entry name" value="DUF6470"/>
    <property type="match status" value="1"/>
</dbReference>
<dbReference type="AlphaFoldDB" id="A0A1L3MML7"/>
<sequence>MNVPQIRMQSISAQISIHTNKAEQSIQQPKAELSIEQPKATLHIETTPSRLTIDQTEAWADMDLKHVSRRIQEAVEKGKQDILEGISRRVQEGEQLKRIENGGNPISEISRSRSGKPPQPINIRFIPSTGSVKIQYEPAKVNIEVQENKPKIEVDINKPIIDFTPGTVEVELERYNDLQIDFVEGKKGIE</sequence>
<dbReference type="KEGG" id="bwh:A9C19_01750"/>
<protein>
    <recommendedName>
        <fullName evidence="4">YviE</fullName>
    </recommendedName>
</protein>
<organism evidence="2 3">
    <name type="scientific">Bacillus weihaiensis</name>
    <dbReference type="NCBI Taxonomy" id="1547283"/>
    <lineage>
        <taxon>Bacteria</taxon>
        <taxon>Bacillati</taxon>
        <taxon>Bacillota</taxon>
        <taxon>Bacilli</taxon>
        <taxon>Bacillales</taxon>
        <taxon>Bacillaceae</taxon>
        <taxon>Bacillus</taxon>
    </lineage>
</organism>
<evidence type="ECO:0000313" key="3">
    <source>
        <dbReference type="Proteomes" id="UP000181936"/>
    </source>
</evidence>
<dbReference type="STRING" id="1547283.A9C19_01750"/>
<reference evidence="2 3" key="1">
    <citation type="journal article" date="2016" name="Sci. Rep.">
        <title>Complete genome sequence and transcriptomic analysis of a novel marine strain Bacillus weihaiensis reveals the mechanism of brown algae degradation.</title>
        <authorList>
            <person name="Zhu Y."/>
            <person name="Chen P."/>
            <person name="Bao Y."/>
            <person name="Men Y."/>
            <person name="Zeng Y."/>
            <person name="Yang J."/>
            <person name="Sun J."/>
            <person name="Sun Y."/>
        </authorList>
    </citation>
    <scope>NUCLEOTIDE SEQUENCE [LARGE SCALE GENOMIC DNA]</scope>
    <source>
        <strain evidence="2 3">Alg07</strain>
    </source>
</reference>
<evidence type="ECO:0000313" key="2">
    <source>
        <dbReference type="EMBL" id="APH03577.1"/>
    </source>
</evidence>
<dbReference type="Proteomes" id="UP000181936">
    <property type="component" value="Chromosome"/>
</dbReference>
<feature type="region of interest" description="Disordered" evidence="1">
    <location>
        <begin position="94"/>
        <end position="124"/>
    </location>
</feature>
<dbReference type="EMBL" id="CP016020">
    <property type="protein sequence ID" value="APH03577.1"/>
    <property type="molecule type" value="Genomic_DNA"/>
</dbReference>